<evidence type="ECO:0000313" key="3">
    <source>
        <dbReference type="Proteomes" id="UP001279734"/>
    </source>
</evidence>
<feature type="region of interest" description="Disordered" evidence="1">
    <location>
        <begin position="301"/>
        <end position="358"/>
    </location>
</feature>
<accession>A0AAD3T8G6</accession>
<evidence type="ECO:0008006" key="4">
    <source>
        <dbReference type="Google" id="ProtNLM"/>
    </source>
</evidence>
<dbReference type="PANTHER" id="PTHR47067:SF7">
    <property type="entry name" value="TPX2 (TARGETING PROTEIN FOR XKLP2) PROTEIN FAMILY"/>
    <property type="match status" value="1"/>
</dbReference>
<comment type="caution">
    <text evidence="2">The sequence shown here is derived from an EMBL/GenBank/DDBJ whole genome shotgun (WGS) entry which is preliminary data.</text>
</comment>
<evidence type="ECO:0000256" key="1">
    <source>
        <dbReference type="SAM" id="MobiDB-lite"/>
    </source>
</evidence>
<proteinExistence type="predicted"/>
<evidence type="ECO:0000313" key="2">
    <source>
        <dbReference type="EMBL" id="GMH23901.1"/>
    </source>
</evidence>
<feature type="compositionally biased region" description="Polar residues" evidence="1">
    <location>
        <begin position="421"/>
        <end position="455"/>
    </location>
</feature>
<dbReference type="AlphaFoldDB" id="A0AAD3T8G6"/>
<name>A0AAD3T8G6_NEPGR</name>
<gene>
    <name evidence="2" type="ORF">Nepgr_025744</name>
</gene>
<keyword evidence="3" id="KW-1185">Reference proteome</keyword>
<protein>
    <recommendedName>
        <fullName evidence="4">Protein WVD2-like 7</fullName>
    </recommendedName>
</protein>
<dbReference type="EMBL" id="BSYO01000027">
    <property type="protein sequence ID" value="GMH23901.1"/>
    <property type="molecule type" value="Genomic_DNA"/>
</dbReference>
<feature type="region of interest" description="Disordered" evidence="1">
    <location>
        <begin position="412"/>
        <end position="472"/>
    </location>
</feature>
<sequence length="472" mass="52230">MGEPTCVMHGFSYTSNFSNDTHEQEDPMYERGESVSFGRFMSEPLAWEKWSAFSSNRYVEEAEKYSQPGSVAQKKAYFEAHFKKKAELKAAALLGQANASPDAPGSMVEDEVLHCTAQDYDAQAQQLSSFSQDRVIDRQSVQNEGQHGGFLVENDGIDSISVKDELKITNFEDPNSAIEVESERQLVDVEKFNGRTEMELSSLAQIEKPPLQDYEISQDVSVEIYKRNPPLSFYISSVEGRAPLISSSPAKSAAEIQPGREENAKIISNESLVDDLDRKRTPLQMTINRELNKLLSPVIKKSAGSSKPSKDFCSTPLNTPAKDYVDGAPNPPASTPKSAERGARMPFSSSAYGSSKPVGSRWHFLSKVLNSPRAIRNMTSSPIIPTSFCLRSSERAARRKAEKDEQEFTKLSGSFCFKPQPVSNYHDQTETAKSSLQKSPKTGTKPGSRSFQSINCFPPLKTKGPAPKHKDV</sequence>
<dbReference type="Proteomes" id="UP001279734">
    <property type="component" value="Unassembled WGS sequence"/>
</dbReference>
<reference evidence="2" key="1">
    <citation type="submission" date="2023-05" db="EMBL/GenBank/DDBJ databases">
        <title>Nepenthes gracilis genome sequencing.</title>
        <authorList>
            <person name="Fukushima K."/>
        </authorList>
    </citation>
    <scope>NUCLEOTIDE SEQUENCE</scope>
    <source>
        <strain evidence="2">SING2019-196</strain>
    </source>
</reference>
<dbReference type="InterPro" id="IPR044216">
    <property type="entry name" value="WDL7"/>
</dbReference>
<dbReference type="PANTHER" id="PTHR47067">
    <property type="entry name" value="TPX2 (TARGETING PROTEIN FOR XKLP2) PROTEIN FAMILY-RELATED"/>
    <property type="match status" value="1"/>
</dbReference>
<organism evidence="2 3">
    <name type="scientific">Nepenthes gracilis</name>
    <name type="common">Slender pitcher plant</name>
    <dbReference type="NCBI Taxonomy" id="150966"/>
    <lineage>
        <taxon>Eukaryota</taxon>
        <taxon>Viridiplantae</taxon>
        <taxon>Streptophyta</taxon>
        <taxon>Embryophyta</taxon>
        <taxon>Tracheophyta</taxon>
        <taxon>Spermatophyta</taxon>
        <taxon>Magnoliopsida</taxon>
        <taxon>eudicotyledons</taxon>
        <taxon>Gunneridae</taxon>
        <taxon>Pentapetalae</taxon>
        <taxon>Caryophyllales</taxon>
        <taxon>Nepenthaceae</taxon>
        <taxon>Nepenthes</taxon>
    </lineage>
</organism>